<reference evidence="2" key="1">
    <citation type="journal article" date="2019" name="Int. J. Syst. Evol. Microbiol.">
        <title>The Global Catalogue of Microorganisms (GCM) 10K type strain sequencing project: providing services to taxonomists for standard genome sequencing and annotation.</title>
        <authorList>
            <consortium name="The Broad Institute Genomics Platform"/>
            <consortium name="The Broad Institute Genome Sequencing Center for Infectious Disease"/>
            <person name="Wu L."/>
            <person name="Ma J."/>
        </authorList>
    </citation>
    <scope>NUCLEOTIDE SEQUENCE [LARGE SCALE GENOMIC DNA]</scope>
    <source>
        <strain evidence="2">JCM 9731</strain>
    </source>
</reference>
<accession>A0ABP3GHZ6</accession>
<organism evidence="1 2">
    <name type="scientific">Bacillus carboniphilus</name>
    <dbReference type="NCBI Taxonomy" id="86663"/>
    <lineage>
        <taxon>Bacteria</taxon>
        <taxon>Bacillati</taxon>
        <taxon>Bacillota</taxon>
        <taxon>Bacilli</taxon>
        <taxon>Bacillales</taxon>
        <taxon>Bacillaceae</taxon>
        <taxon>Bacillus</taxon>
    </lineage>
</organism>
<dbReference type="Proteomes" id="UP001500782">
    <property type="component" value="Unassembled WGS sequence"/>
</dbReference>
<dbReference type="RefSeq" id="WP_343802719.1">
    <property type="nucleotide sequence ID" value="NZ_BAAADJ010000062.1"/>
</dbReference>
<protein>
    <recommendedName>
        <fullName evidence="3">Lipoprotein</fullName>
    </recommendedName>
</protein>
<comment type="caution">
    <text evidence="1">The sequence shown here is derived from an EMBL/GenBank/DDBJ whole genome shotgun (WGS) entry which is preliminary data.</text>
</comment>
<evidence type="ECO:0008006" key="3">
    <source>
        <dbReference type="Google" id="ProtNLM"/>
    </source>
</evidence>
<evidence type="ECO:0000313" key="1">
    <source>
        <dbReference type="EMBL" id="GAA0343882.1"/>
    </source>
</evidence>
<keyword evidence="2" id="KW-1185">Reference proteome</keyword>
<sequence>MSKRALLFIFLISLIGCSQKSDTPYYSSLDLEGYSNQQFEQEGVFIDPDSTLASDMTRTEIMGLIKKRFESTTYLIGSGVFRNPRFEGEQIFYDKKETPILIFFQLGLSQDLRGAGVSESIPSNGITIMQTDGEILKRILISAEHLQLHGNPILVVQ</sequence>
<evidence type="ECO:0000313" key="2">
    <source>
        <dbReference type="Proteomes" id="UP001500782"/>
    </source>
</evidence>
<dbReference type="PROSITE" id="PS51257">
    <property type="entry name" value="PROKAR_LIPOPROTEIN"/>
    <property type="match status" value="1"/>
</dbReference>
<proteinExistence type="predicted"/>
<gene>
    <name evidence="1" type="ORF">GCM10008967_37910</name>
</gene>
<dbReference type="EMBL" id="BAAADJ010000062">
    <property type="protein sequence ID" value="GAA0343882.1"/>
    <property type="molecule type" value="Genomic_DNA"/>
</dbReference>
<name>A0ABP3GHZ6_9BACI</name>